<evidence type="ECO:0000313" key="2">
    <source>
        <dbReference type="EMBL" id="SMA42576.1"/>
    </source>
</evidence>
<keyword evidence="3" id="KW-1185">Reference proteome</keyword>
<dbReference type="AlphaFoldDB" id="A0A1X7AJX4"/>
<protein>
    <submittedName>
        <fullName evidence="2">Uncharacterized protein</fullName>
    </submittedName>
</protein>
<dbReference type="Proteomes" id="UP000196573">
    <property type="component" value="Unassembled WGS sequence"/>
</dbReference>
<keyword evidence="1" id="KW-1133">Transmembrane helix</keyword>
<feature type="transmembrane region" description="Helical" evidence="1">
    <location>
        <begin position="35"/>
        <end position="57"/>
    </location>
</feature>
<reference evidence="2 3" key="1">
    <citation type="submission" date="2017-03" db="EMBL/GenBank/DDBJ databases">
        <authorList>
            <person name="Afonso C.L."/>
            <person name="Miller P.J."/>
            <person name="Scott M.A."/>
            <person name="Spackman E."/>
            <person name="Goraichik I."/>
            <person name="Dimitrov K.M."/>
            <person name="Suarez D.L."/>
            <person name="Swayne D.E."/>
        </authorList>
    </citation>
    <scope>NUCLEOTIDE SEQUENCE [LARGE SCALE GENOMIC DNA]</scope>
    <source>
        <strain evidence="2">SB41UT1</strain>
    </source>
</reference>
<dbReference type="EMBL" id="FWPT01000003">
    <property type="protein sequence ID" value="SMA42576.1"/>
    <property type="molecule type" value="Genomic_DNA"/>
</dbReference>
<proteinExistence type="predicted"/>
<gene>
    <name evidence="2" type="ORF">EHSB41UT_01453</name>
</gene>
<name>A0A1X7AJX4_9GAMM</name>
<evidence type="ECO:0000313" key="3">
    <source>
        <dbReference type="Proteomes" id="UP000196573"/>
    </source>
</evidence>
<keyword evidence="1" id="KW-0472">Membrane</keyword>
<accession>A0A1X7AJX4</accession>
<keyword evidence="1" id="KW-0812">Transmembrane</keyword>
<organism evidence="2 3">
    <name type="scientific">Parendozoicomonas haliclonae</name>
    <dbReference type="NCBI Taxonomy" id="1960125"/>
    <lineage>
        <taxon>Bacteria</taxon>
        <taxon>Pseudomonadati</taxon>
        <taxon>Pseudomonadota</taxon>
        <taxon>Gammaproteobacteria</taxon>
        <taxon>Oceanospirillales</taxon>
        <taxon>Endozoicomonadaceae</taxon>
        <taxon>Parendozoicomonas</taxon>
    </lineage>
</organism>
<sequence>MRAGFVLQGDDGYHHPVLCLECAFSDTLVQKAVDWVLVLIGFYCFSIQPTACFYSPFSCRT</sequence>
<evidence type="ECO:0000256" key="1">
    <source>
        <dbReference type="SAM" id="Phobius"/>
    </source>
</evidence>